<name>A0A1E5UJ41_9POAL</name>
<feature type="signal peptide" evidence="5">
    <location>
        <begin position="1"/>
        <end position="26"/>
    </location>
</feature>
<dbReference type="Proteomes" id="UP000095767">
    <property type="component" value="Unassembled WGS sequence"/>
</dbReference>
<dbReference type="GO" id="GO:0005886">
    <property type="term" value="C:plasma membrane"/>
    <property type="evidence" value="ECO:0007669"/>
    <property type="project" value="TreeGrafter"/>
</dbReference>
<dbReference type="FunFam" id="2.60.40.420:FF:000003">
    <property type="entry name" value="Blue copper"/>
    <property type="match status" value="1"/>
</dbReference>
<keyword evidence="3" id="KW-0325">Glycoprotein</keyword>
<dbReference type="GO" id="GO:0009055">
    <property type="term" value="F:electron transfer activity"/>
    <property type="evidence" value="ECO:0007669"/>
    <property type="project" value="InterPro"/>
</dbReference>
<dbReference type="PANTHER" id="PTHR33021:SF339">
    <property type="entry name" value="OS07G0570600 PROTEIN"/>
    <property type="match status" value="1"/>
</dbReference>
<dbReference type="EMBL" id="LWDX02075465">
    <property type="protein sequence ID" value="OEL12889.1"/>
    <property type="molecule type" value="Genomic_DNA"/>
</dbReference>
<evidence type="ECO:0000256" key="1">
    <source>
        <dbReference type="ARBA" id="ARBA00022723"/>
    </source>
</evidence>
<dbReference type="Pfam" id="PF02298">
    <property type="entry name" value="Cu_bind_like"/>
    <property type="match status" value="1"/>
</dbReference>
<dbReference type="Gene3D" id="2.60.40.420">
    <property type="entry name" value="Cupredoxins - blue copper proteins"/>
    <property type="match status" value="1"/>
</dbReference>
<evidence type="ECO:0000259" key="6">
    <source>
        <dbReference type="PROSITE" id="PS51485"/>
    </source>
</evidence>
<protein>
    <submittedName>
        <fullName evidence="7">Mavicyanin</fullName>
    </submittedName>
</protein>
<dbReference type="PROSITE" id="PS00196">
    <property type="entry name" value="COPPER_BLUE"/>
    <property type="match status" value="1"/>
</dbReference>
<keyword evidence="2" id="KW-0186">Copper</keyword>
<keyword evidence="5" id="KW-0732">Signal</keyword>
<evidence type="ECO:0000256" key="2">
    <source>
        <dbReference type="ARBA" id="ARBA00023008"/>
    </source>
</evidence>
<dbReference type="PANTHER" id="PTHR33021">
    <property type="entry name" value="BLUE COPPER PROTEIN"/>
    <property type="match status" value="1"/>
</dbReference>
<evidence type="ECO:0000256" key="5">
    <source>
        <dbReference type="SAM" id="SignalP"/>
    </source>
</evidence>
<keyword evidence="1" id="KW-0479">Metal-binding</keyword>
<dbReference type="GO" id="GO:0046872">
    <property type="term" value="F:metal ion binding"/>
    <property type="evidence" value="ECO:0007669"/>
    <property type="project" value="UniProtKB-KW"/>
</dbReference>
<evidence type="ECO:0000313" key="8">
    <source>
        <dbReference type="Proteomes" id="UP000095767"/>
    </source>
</evidence>
<dbReference type="InterPro" id="IPR008972">
    <property type="entry name" value="Cupredoxin"/>
</dbReference>
<dbReference type="InterPro" id="IPR039391">
    <property type="entry name" value="Phytocyanin-like"/>
</dbReference>
<dbReference type="OrthoDB" id="1933492at2759"/>
<dbReference type="InterPro" id="IPR003245">
    <property type="entry name" value="Phytocyanin_dom"/>
</dbReference>
<feature type="chain" id="PRO_5009187025" evidence="5">
    <location>
        <begin position="27"/>
        <end position="182"/>
    </location>
</feature>
<feature type="domain" description="Phytocyanin" evidence="6">
    <location>
        <begin position="27"/>
        <end position="128"/>
    </location>
</feature>
<proteinExistence type="predicted"/>
<evidence type="ECO:0000256" key="3">
    <source>
        <dbReference type="ARBA" id="ARBA00023180"/>
    </source>
</evidence>
<dbReference type="InterPro" id="IPR028871">
    <property type="entry name" value="BlueCu_1_BS"/>
</dbReference>
<feature type="compositionally biased region" description="Low complexity" evidence="4">
    <location>
        <begin position="145"/>
        <end position="158"/>
    </location>
</feature>
<accession>A0A1E5UJ41</accession>
<gene>
    <name evidence="7" type="ORF">BAE44_0026091</name>
</gene>
<comment type="caution">
    <text evidence="7">The sequence shown here is derived from an EMBL/GenBank/DDBJ whole genome shotgun (WGS) entry which is preliminary data.</text>
</comment>
<dbReference type="AlphaFoldDB" id="A0A1E5UJ41"/>
<dbReference type="SUPFAM" id="SSF49503">
    <property type="entry name" value="Cupredoxins"/>
    <property type="match status" value="1"/>
</dbReference>
<dbReference type="STRING" id="888268.A0A1E5UJ41"/>
<reference evidence="7 8" key="1">
    <citation type="submission" date="2016-09" db="EMBL/GenBank/DDBJ databases">
        <title>The draft genome of Dichanthelium oligosanthes: A C3 panicoid grass species.</title>
        <authorList>
            <person name="Studer A.J."/>
            <person name="Schnable J.C."/>
            <person name="Brutnell T.P."/>
        </authorList>
    </citation>
    <scope>NUCLEOTIDE SEQUENCE [LARGE SCALE GENOMIC DNA]</scope>
    <source>
        <strain evidence="8">cv. Kellogg 1175</strain>
        <tissue evidence="7">Leaf</tissue>
    </source>
</reference>
<evidence type="ECO:0000313" key="7">
    <source>
        <dbReference type="EMBL" id="OEL12889.1"/>
    </source>
</evidence>
<feature type="region of interest" description="Disordered" evidence="4">
    <location>
        <begin position="129"/>
        <end position="158"/>
    </location>
</feature>
<sequence>MVGGGAARRAAVAALAAAMLAGVASAAVYEVGDKMGWTILGSPNYTAWATSHTFHLGDTVVFTYNKQFHNVMAVSKASYKSCDTSKPMATWTTGNDSVVLKTTGHHYFLCGIPGHCAGGQKVDIRVVSSAASSPAPTPEPSRGGATSAPAPHPNAAPEALTGRSVAATVAASLLSLAAAVLV</sequence>
<organism evidence="7 8">
    <name type="scientific">Dichanthelium oligosanthes</name>
    <dbReference type="NCBI Taxonomy" id="888268"/>
    <lineage>
        <taxon>Eukaryota</taxon>
        <taxon>Viridiplantae</taxon>
        <taxon>Streptophyta</taxon>
        <taxon>Embryophyta</taxon>
        <taxon>Tracheophyta</taxon>
        <taxon>Spermatophyta</taxon>
        <taxon>Magnoliopsida</taxon>
        <taxon>Liliopsida</taxon>
        <taxon>Poales</taxon>
        <taxon>Poaceae</taxon>
        <taxon>PACMAD clade</taxon>
        <taxon>Panicoideae</taxon>
        <taxon>Panicodae</taxon>
        <taxon>Paniceae</taxon>
        <taxon>Dichantheliinae</taxon>
        <taxon>Dichanthelium</taxon>
    </lineage>
</organism>
<evidence type="ECO:0000256" key="4">
    <source>
        <dbReference type="SAM" id="MobiDB-lite"/>
    </source>
</evidence>
<dbReference type="PROSITE" id="PS51485">
    <property type="entry name" value="PHYTOCYANIN"/>
    <property type="match status" value="1"/>
</dbReference>
<keyword evidence="8" id="KW-1185">Reference proteome</keyword>